<keyword evidence="2" id="KW-1133">Transmembrane helix</keyword>
<dbReference type="EMBL" id="ALBS01000038">
    <property type="protein sequence ID" value="EJT51966.1"/>
    <property type="molecule type" value="Genomic_DNA"/>
</dbReference>
<proteinExistence type="inferred from homology"/>
<dbReference type="RefSeq" id="XP_014183296.1">
    <property type="nucleotide sequence ID" value="XM_014327821.1"/>
</dbReference>
<evidence type="ECO:0000256" key="2">
    <source>
        <dbReference type="SAM" id="Phobius"/>
    </source>
</evidence>
<feature type="domain" description="FAD/NAD(P)-binding" evidence="3">
    <location>
        <begin position="1"/>
        <end position="188"/>
    </location>
</feature>
<evidence type="ECO:0000313" key="4">
    <source>
        <dbReference type="EMBL" id="EJT51966.1"/>
    </source>
</evidence>
<protein>
    <submittedName>
        <fullName evidence="4">Putative monooxygenase</fullName>
    </submittedName>
</protein>
<dbReference type="GO" id="GO:0004497">
    <property type="term" value="F:monooxygenase activity"/>
    <property type="evidence" value="ECO:0007669"/>
    <property type="project" value="UniProtKB-KW"/>
</dbReference>
<accession>J5TPF6</accession>
<dbReference type="OrthoDB" id="66881at2759"/>
<dbReference type="Pfam" id="PF07992">
    <property type="entry name" value="Pyr_redox_2"/>
    <property type="match status" value="1"/>
</dbReference>
<dbReference type="InterPro" id="IPR051209">
    <property type="entry name" value="FAD-bind_Monooxygenase_sf"/>
</dbReference>
<dbReference type="PANTHER" id="PTHR42877">
    <property type="entry name" value="L-ORNITHINE N(5)-MONOOXYGENASE-RELATED"/>
    <property type="match status" value="1"/>
</dbReference>
<dbReference type="KEGG" id="tasa:A1Q1_06772"/>
<gene>
    <name evidence="4" type="ORF">A1Q1_06772</name>
</gene>
<dbReference type="AlphaFoldDB" id="J5TPF6"/>
<dbReference type="PANTHER" id="PTHR42877:SF4">
    <property type="entry name" value="FAD_NAD(P)-BINDING DOMAIN-CONTAINING PROTEIN-RELATED"/>
    <property type="match status" value="1"/>
</dbReference>
<dbReference type="Proteomes" id="UP000002748">
    <property type="component" value="Unassembled WGS sequence"/>
</dbReference>
<evidence type="ECO:0000313" key="5">
    <source>
        <dbReference type="Proteomes" id="UP000002748"/>
    </source>
</evidence>
<name>J5TPF6_TRIAS</name>
<comment type="similarity">
    <text evidence="1">Belongs to the FAD-binding monooxygenase family.</text>
</comment>
<comment type="caution">
    <text evidence="4">The sequence shown here is derived from an EMBL/GenBank/DDBJ whole genome shotgun (WGS) entry which is preliminary data.</text>
</comment>
<dbReference type="VEuPathDB" id="FungiDB:A1Q1_06772"/>
<dbReference type="InterPro" id="IPR023753">
    <property type="entry name" value="FAD/NAD-binding_dom"/>
</dbReference>
<dbReference type="Gene3D" id="3.50.50.60">
    <property type="entry name" value="FAD/NAD(P)-binding domain"/>
    <property type="match status" value="1"/>
</dbReference>
<reference evidence="4 5" key="1">
    <citation type="journal article" date="2012" name="Eukaryot. Cell">
        <title>Draft genome sequence of CBS 2479, the standard type strain of Trichosporon asahii.</title>
        <authorList>
            <person name="Yang R.Y."/>
            <person name="Li H.T."/>
            <person name="Zhu H."/>
            <person name="Zhou G.P."/>
            <person name="Wang M."/>
            <person name="Wang L."/>
        </authorList>
    </citation>
    <scope>NUCLEOTIDE SEQUENCE [LARGE SCALE GENOMIC DNA]</scope>
    <source>
        <strain evidence="5">ATCC 90039 / CBS 2479 / JCM 2466 / KCTC 7840 / NCYC 2677 / UAMH 7654</strain>
    </source>
</reference>
<keyword evidence="2" id="KW-0472">Membrane</keyword>
<dbReference type="GeneID" id="25990284"/>
<dbReference type="HOGENOM" id="CLU_006937_9_0_1"/>
<feature type="transmembrane region" description="Helical" evidence="2">
    <location>
        <begin position="422"/>
        <end position="440"/>
    </location>
</feature>
<organism evidence="4 5">
    <name type="scientific">Trichosporon asahii var. asahii (strain ATCC 90039 / CBS 2479 / JCM 2466 / KCTC 7840 / NBRC 103889/ NCYC 2677 / UAMH 7654)</name>
    <name type="common">Yeast</name>
    <dbReference type="NCBI Taxonomy" id="1186058"/>
    <lineage>
        <taxon>Eukaryota</taxon>
        <taxon>Fungi</taxon>
        <taxon>Dikarya</taxon>
        <taxon>Basidiomycota</taxon>
        <taxon>Agaricomycotina</taxon>
        <taxon>Tremellomycetes</taxon>
        <taxon>Trichosporonales</taxon>
        <taxon>Trichosporonaceae</taxon>
        <taxon>Trichosporon</taxon>
    </lineage>
</organism>
<keyword evidence="4" id="KW-0560">Oxidoreductase</keyword>
<dbReference type="SUPFAM" id="SSF51905">
    <property type="entry name" value="FAD/NAD(P)-binding domain"/>
    <property type="match status" value="2"/>
</dbReference>
<evidence type="ECO:0000259" key="3">
    <source>
        <dbReference type="Pfam" id="PF07992"/>
    </source>
</evidence>
<keyword evidence="4" id="KW-0503">Monooxygenase</keyword>
<sequence>MQVVIIGGGISGIATAIRLREFLGTKVDITILEKKGAPGGVWRDSLWPGAGVDVPIHLYSLYSDLSPDWSEVFASQPEVLAYWNGLIEKHKLEDCFRFNSEFLGSAWQEGLQRHAVRVRNPLTGSEQVLQANILVSAAGPLAAPRLPKIPGVETFKGDWFHNLQWNPAVELKGKRIAVIGNGSSGIQLIDKEWAARTLAAGKGRREEEARLLTYLRETAPEKYLPALTPNYPLGTKRTALDLGWLASLHRENVELVNTPITHVRPEGIETADGQLREHDVIIYATGADVAWEGVGVNRQVFGEDGQELRAYWESLGGPQAYAGLAVPHSRTIAKIVKAPRTAPFAEQNARIQEALRTSAAASTATNNWWRTDTGRITVVNPLRGRELRRSAAHQPRWADWKATRGGEVIDVAAIERERQRKVAGIVLVVLVALWLLFLVAV</sequence>
<evidence type="ECO:0000256" key="1">
    <source>
        <dbReference type="ARBA" id="ARBA00010139"/>
    </source>
</evidence>
<dbReference type="InterPro" id="IPR036188">
    <property type="entry name" value="FAD/NAD-bd_sf"/>
</dbReference>
<keyword evidence="2" id="KW-0812">Transmembrane</keyword>